<proteinExistence type="predicted"/>
<dbReference type="Proteomes" id="UP001165186">
    <property type="component" value="Unassembled WGS sequence"/>
</dbReference>
<evidence type="ECO:0000313" key="1">
    <source>
        <dbReference type="EMBL" id="GME33231.1"/>
    </source>
</evidence>
<evidence type="ECO:0000313" key="2">
    <source>
        <dbReference type="Proteomes" id="UP001165186"/>
    </source>
</evidence>
<protein>
    <submittedName>
        <fullName evidence="1">3-hydroxyisobutyrate dehydrogenase-related conserved site</fullName>
    </submittedName>
</protein>
<keyword evidence="2" id="KW-1185">Reference proteome</keyword>
<organism evidence="1 2">
    <name type="scientific">Neofusicoccum parvum</name>
    <dbReference type="NCBI Taxonomy" id="310453"/>
    <lineage>
        <taxon>Eukaryota</taxon>
        <taxon>Fungi</taxon>
        <taxon>Dikarya</taxon>
        <taxon>Ascomycota</taxon>
        <taxon>Pezizomycotina</taxon>
        <taxon>Dothideomycetes</taxon>
        <taxon>Dothideomycetes incertae sedis</taxon>
        <taxon>Botryosphaeriales</taxon>
        <taxon>Botryosphaeriaceae</taxon>
        <taxon>Neofusicoccum</taxon>
    </lineage>
</organism>
<comment type="caution">
    <text evidence="1">The sequence shown here is derived from an EMBL/GenBank/DDBJ whole genome shotgun (WGS) entry which is preliminary data.</text>
</comment>
<sequence length="83" mass="9016">MARNQLARLLKDDTLIINDANTEAPTQVQELSPLGRGYQGGFAVGLMKKDLDLAMEGAREFGIDVTLGKVATELYDVAVEHPD</sequence>
<accession>A0ACB5SAX1</accession>
<name>A0ACB5SAX1_9PEZI</name>
<gene>
    <name evidence="1" type="primary">g4465</name>
    <name evidence="1" type="ORF">NpPPO83_00004465</name>
</gene>
<dbReference type="EMBL" id="BSXG01000233">
    <property type="protein sequence ID" value="GME33231.1"/>
    <property type="molecule type" value="Genomic_DNA"/>
</dbReference>
<reference evidence="1" key="1">
    <citation type="submission" date="2024-09" db="EMBL/GenBank/DDBJ databases">
        <title>Draft Genome Sequences of Neofusicoccum parvum.</title>
        <authorList>
            <person name="Ashida A."/>
            <person name="Camagna M."/>
            <person name="Tanaka A."/>
            <person name="Takemoto D."/>
        </authorList>
    </citation>
    <scope>NUCLEOTIDE SEQUENCE</scope>
    <source>
        <strain evidence="1">PPO83</strain>
    </source>
</reference>